<keyword evidence="4" id="KW-1185">Reference proteome</keyword>
<feature type="domain" description="DUF1206" evidence="2">
    <location>
        <begin position="110"/>
        <end position="178"/>
    </location>
</feature>
<dbReference type="InterPro" id="IPR009597">
    <property type="entry name" value="DUF1206"/>
</dbReference>
<feature type="transmembrane region" description="Helical" evidence="1">
    <location>
        <begin position="109"/>
        <end position="128"/>
    </location>
</feature>
<protein>
    <submittedName>
        <fullName evidence="3">DUF1206 domain-containing protein</fullName>
    </submittedName>
</protein>
<feature type="transmembrane region" description="Helical" evidence="1">
    <location>
        <begin position="197"/>
        <end position="224"/>
    </location>
</feature>
<evidence type="ECO:0000259" key="2">
    <source>
        <dbReference type="Pfam" id="PF06724"/>
    </source>
</evidence>
<feature type="transmembrane region" description="Helical" evidence="1">
    <location>
        <begin position="71"/>
        <end position="88"/>
    </location>
</feature>
<feature type="domain" description="DUF1206" evidence="2">
    <location>
        <begin position="25"/>
        <end position="93"/>
    </location>
</feature>
<feature type="domain" description="DUF1206" evidence="2">
    <location>
        <begin position="204"/>
        <end position="271"/>
    </location>
</feature>
<dbReference type="Pfam" id="PF06724">
    <property type="entry name" value="DUF1206"/>
    <property type="match status" value="3"/>
</dbReference>
<keyword evidence="1" id="KW-0812">Transmembrane</keyword>
<organism evidence="3 4">
    <name type="scientific">Streptomyces katrae</name>
    <dbReference type="NCBI Taxonomy" id="68223"/>
    <lineage>
        <taxon>Bacteria</taxon>
        <taxon>Bacillati</taxon>
        <taxon>Actinomycetota</taxon>
        <taxon>Actinomycetes</taxon>
        <taxon>Kitasatosporales</taxon>
        <taxon>Streptomycetaceae</taxon>
        <taxon>Streptomyces</taxon>
    </lineage>
</organism>
<proteinExistence type="predicted"/>
<dbReference type="Proteomes" id="UP001223390">
    <property type="component" value="Unassembled WGS sequence"/>
</dbReference>
<feature type="transmembrane region" description="Helical" evidence="1">
    <location>
        <begin position="155"/>
        <end position="176"/>
    </location>
</feature>
<dbReference type="RefSeq" id="WP_285345937.1">
    <property type="nucleotide sequence ID" value="NZ_JASITI010000058.1"/>
</dbReference>
<evidence type="ECO:0000313" key="4">
    <source>
        <dbReference type="Proteomes" id="UP001223390"/>
    </source>
</evidence>
<accession>A0ABT7H3Z1</accession>
<name>A0ABT7H3Z1_9ACTN</name>
<dbReference type="EMBL" id="JASITI010000058">
    <property type="protein sequence ID" value="MDK9500271.1"/>
    <property type="molecule type" value="Genomic_DNA"/>
</dbReference>
<sequence>MQSTSGGTRVQDGAPRTGIVVAARAGLATRGVLYVLVGAIALRIAFGDDVGREADRQGALAGLAGGPLGRVLIWAVGIGLVGMTLWRLSEAVFGGVGPDGHKAGKRLAGAFRAVFYAAVAASVIAFAAGQGGGKSGDEQSRDATASILEWPGGRWLVALAGLGVAVGGVVIAVSAVRRKYRDDLALPSWPGWVSGAVDVLGIGGGLARGALFAAAGGCAFYAALEYDPAKAKGVDDTLRAFADTPAGPWLLVAVAAGLVLFGLFSWAAAAWQRV</sequence>
<gene>
    <name evidence="3" type="ORF">QEZ40_005901</name>
</gene>
<comment type="caution">
    <text evidence="3">The sequence shown here is derived from an EMBL/GenBank/DDBJ whole genome shotgun (WGS) entry which is preliminary data.</text>
</comment>
<evidence type="ECO:0000313" key="3">
    <source>
        <dbReference type="EMBL" id="MDK9500271.1"/>
    </source>
</evidence>
<feature type="transmembrane region" description="Helical" evidence="1">
    <location>
        <begin position="249"/>
        <end position="271"/>
    </location>
</feature>
<keyword evidence="1" id="KW-0472">Membrane</keyword>
<feature type="transmembrane region" description="Helical" evidence="1">
    <location>
        <begin position="21"/>
        <end position="46"/>
    </location>
</feature>
<evidence type="ECO:0000256" key="1">
    <source>
        <dbReference type="SAM" id="Phobius"/>
    </source>
</evidence>
<keyword evidence="1" id="KW-1133">Transmembrane helix</keyword>
<reference evidence="3 4" key="1">
    <citation type="submission" date="2023-05" db="EMBL/GenBank/DDBJ databases">
        <title>Sequencing and Assembly of Streptomyces sp. NP73.</title>
        <authorList>
            <person name="Konwar A.N."/>
            <person name="Saikia K."/>
            <person name="Thakur D."/>
        </authorList>
    </citation>
    <scope>NUCLEOTIDE SEQUENCE [LARGE SCALE GENOMIC DNA]</scope>
    <source>
        <strain evidence="3 4">NP73</strain>
    </source>
</reference>